<dbReference type="PROSITE" id="PS50202">
    <property type="entry name" value="MSP"/>
    <property type="match status" value="1"/>
</dbReference>
<dbReference type="Pfam" id="PF00635">
    <property type="entry name" value="Motile_Sperm"/>
    <property type="match status" value="1"/>
</dbReference>
<evidence type="ECO:0000313" key="2">
    <source>
        <dbReference type="EMBL" id="VDM71285.1"/>
    </source>
</evidence>
<feature type="domain" description="MSP" evidence="1">
    <location>
        <begin position="9"/>
        <end position="86"/>
    </location>
</feature>
<accession>A0A3P7KK51</accession>
<gene>
    <name evidence="2" type="ORF">SVUK_LOCUS6283</name>
</gene>
<dbReference type="InterPro" id="IPR008962">
    <property type="entry name" value="PapD-like_sf"/>
</dbReference>
<organism evidence="2 3">
    <name type="scientific">Strongylus vulgaris</name>
    <name type="common">Blood worm</name>
    <dbReference type="NCBI Taxonomy" id="40348"/>
    <lineage>
        <taxon>Eukaryota</taxon>
        <taxon>Metazoa</taxon>
        <taxon>Ecdysozoa</taxon>
        <taxon>Nematoda</taxon>
        <taxon>Chromadorea</taxon>
        <taxon>Rhabditida</taxon>
        <taxon>Rhabditina</taxon>
        <taxon>Rhabditomorpha</taxon>
        <taxon>Strongyloidea</taxon>
        <taxon>Strongylidae</taxon>
        <taxon>Strongylus</taxon>
    </lineage>
</organism>
<dbReference type="InterPro" id="IPR000535">
    <property type="entry name" value="MSP_dom"/>
</dbReference>
<sequence length="86" mass="9950">MALEDVFNKIYLNPTSVSFMHSPQRQNATLTITNYSNENVIFKMKSTHPRTFKMNPVFGIVESRKEVDVRLTFKGIRGGKTLENER</sequence>
<protein>
    <recommendedName>
        <fullName evidence="1">MSP domain-containing protein</fullName>
    </recommendedName>
</protein>
<dbReference type="OrthoDB" id="5860817at2759"/>
<dbReference type="AlphaFoldDB" id="A0A3P7KK51"/>
<reference evidence="2 3" key="1">
    <citation type="submission" date="2018-11" db="EMBL/GenBank/DDBJ databases">
        <authorList>
            <consortium name="Pathogen Informatics"/>
        </authorList>
    </citation>
    <scope>NUCLEOTIDE SEQUENCE [LARGE SCALE GENOMIC DNA]</scope>
</reference>
<evidence type="ECO:0000259" key="1">
    <source>
        <dbReference type="PROSITE" id="PS50202"/>
    </source>
</evidence>
<keyword evidence="3" id="KW-1185">Reference proteome</keyword>
<dbReference type="InterPro" id="IPR013783">
    <property type="entry name" value="Ig-like_fold"/>
</dbReference>
<dbReference type="Proteomes" id="UP000270094">
    <property type="component" value="Unassembled WGS sequence"/>
</dbReference>
<dbReference type="Gene3D" id="2.60.40.10">
    <property type="entry name" value="Immunoglobulins"/>
    <property type="match status" value="1"/>
</dbReference>
<dbReference type="EMBL" id="UYYB01019702">
    <property type="protein sequence ID" value="VDM71285.1"/>
    <property type="molecule type" value="Genomic_DNA"/>
</dbReference>
<name>A0A3P7KK51_STRVU</name>
<proteinExistence type="predicted"/>
<dbReference type="SUPFAM" id="SSF49354">
    <property type="entry name" value="PapD-like"/>
    <property type="match status" value="1"/>
</dbReference>
<evidence type="ECO:0000313" key="3">
    <source>
        <dbReference type="Proteomes" id="UP000270094"/>
    </source>
</evidence>